<proteinExistence type="predicted"/>
<comment type="caution">
    <text evidence="1">The sequence shown here is derived from an EMBL/GenBank/DDBJ whole genome shotgun (WGS) entry which is preliminary data.</text>
</comment>
<protein>
    <recommendedName>
        <fullName evidence="3">Disease resistance protein</fullName>
    </recommendedName>
</protein>
<dbReference type="Proteomes" id="UP000593573">
    <property type="component" value="Unassembled WGS sequence"/>
</dbReference>
<evidence type="ECO:0000313" key="1">
    <source>
        <dbReference type="EMBL" id="MBA0663036.1"/>
    </source>
</evidence>
<keyword evidence="2" id="KW-1185">Reference proteome</keyword>
<sequence length="142" mass="16143">IGLENFLIRGWDSIVGHANYVCKLKQTLPTLSAALQELRAQRNDVRRQPFEQVQLWLSKAETMITEAEKFIEYGPQELKNLCLCGCASKKCFASYNFGKKLVKMLQEINDHMCKGAFEKVAENHPTASVVVRLEERPIALES</sequence>
<dbReference type="EMBL" id="JABFAB010000010">
    <property type="protein sequence ID" value="MBA0663036.1"/>
    <property type="molecule type" value="Genomic_DNA"/>
</dbReference>
<reference evidence="1 2" key="1">
    <citation type="journal article" date="2019" name="Genome Biol. Evol.">
        <title>Insights into the evolution of the New World diploid cottons (Gossypium, subgenus Houzingenia) based on genome sequencing.</title>
        <authorList>
            <person name="Grover C.E."/>
            <person name="Arick M.A. 2nd"/>
            <person name="Thrash A."/>
            <person name="Conover J.L."/>
            <person name="Sanders W.S."/>
            <person name="Peterson D.G."/>
            <person name="Frelichowski J.E."/>
            <person name="Scheffler J.A."/>
            <person name="Scheffler B.E."/>
            <person name="Wendel J.F."/>
        </authorList>
    </citation>
    <scope>NUCLEOTIDE SEQUENCE [LARGE SCALE GENOMIC DNA]</scope>
    <source>
        <strain evidence="1">57</strain>
        <tissue evidence="1">Leaf</tissue>
    </source>
</reference>
<dbReference type="OrthoDB" id="1000458at2759"/>
<evidence type="ECO:0008006" key="3">
    <source>
        <dbReference type="Google" id="ProtNLM"/>
    </source>
</evidence>
<name>A0A7J8VJP1_9ROSI</name>
<organism evidence="1 2">
    <name type="scientific">Gossypium klotzschianum</name>
    <dbReference type="NCBI Taxonomy" id="34286"/>
    <lineage>
        <taxon>Eukaryota</taxon>
        <taxon>Viridiplantae</taxon>
        <taxon>Streptophyta</taxon>
        <taxon>Embryophyta</taxon>
        <taxon>Tracheophyta</taxon>
        <taxon>Spermatophyta</taxon>
        <taxon>Magnoliopsida</taxon>
        <taxon>eudicotyledons</taxon>
        <taxon>Gunneridae</taxon>
        <taxon>Pentapetalae</taxon>
        <taxon>rosids</taxon>
        <taxon>malvids</taxon>
        <taxon>Malvales</taxon>
        <taxon>Malvaceae</taxon>
        <taxon>Malvoideae</taxon>
        <taxon>Gossypium</taxon>
    </lineage>
</organism>
<feature type="non-terminal residue" evidence="1">
    <location>
        <position position="1"/>
    </location>
</feature>
<dbReference type="AlphaFoldDB" id="A0A7J8VJP1"/>
<evidence type="ECO:0000313" key="2">
    <source>
        <dbReference type="Proteomes" id="UP000593573"/>
    </source>
</evidence>
<accession>A0A7J8VJP1</accession>
<gene>
    <name evidence="1" type="ORF">Goklo_007084</name>
</gene>